<dbReference type="EMBL" id="JAVDRF010000004">
    <property type="protein sequence ID" value="MDR6536258.1"/>
    <property type="molecule type" value="Genomic_DNA"/>
</dbReference>
<evidence type="ECO:0000313" key="2">
    <source>
        <dbReference type="Proteomes" id="UP001184230"/>
    </source>
</evidence>
<gene>
    <name evidence="1" type="ORF">J2739_002031</name>
</gene>
<evidence type="ECO:0000313" key="1">
    <source>
        <dbReference type="EMBL" id="MDR6536258.1"/>
    </source>
</evidence>
<keyword evidence="2" id="KW-1185">Reference proteome</keyword>
<dbReference type="RefSeq" id="WP_309901121.1">
    <property type="nucleotide sequence ID" value="NZ_JAVDRF010000004.1"/>
</dbReference>
<reference evidence="1 2" key="1">
    <citation type="submission" date="2023-07" db="EMBL/GenBank/DDBJ databases">
        <title>Sorghum-associated microbial communities from plants grown in Nebraska, USA.</title>
        <authorList>
            <person name="Schachtman D."/>
        </authorList>
    </citation>
    <scope>NUCLEOTIDE SEQUENCE [LARGE SCALE GENOMIC DNA]</scope>
    <source>
        <strain evidence="1 2">DS1781</strain>
    </source>
</reference>
<dbReference type="Proteomes" id="UP001184230">
    <property type="component" value="Unassembled WGS sequence"/>
</dbReference>
<protein>
    <submittedName>
        <fullName evidence="1">Uncharacterized protein</fullName>
    </submittedName>
</protein>
<name>A0ABU1NCR7_9BURK</name>
<comment type="caution">
    <text evidence="1">The sequence shown here is derived from an EMBL/GenBank/DDBJ whole genome shotgun (WGS) entry which is preliminary data.</text>
</comment>
<sequence length="86" mass="9574">MEIDYELVVDEPIKGHFYWLLSVREAPGKDPSVVDFAHGPMPTHRAAADAGSAALRWHRTARSGARAVLSGIRADWYVETMPAELR</sequence>
<accession>A0ABU1NCR7</accession>
<organism evidence="1 2">
    <name type="scientific">Variovorax soli</name>
    <dbReference type="NCBI Taxonomy" id="376815"/>
    <lineage>
        <taxon>Bacteria</taxon>
        <taxon>Pseudomonadati</taxon>
        <taxon>Pseudomonadota</taxon>
        <taxon>Betaproteobacteria</taxon>
        <taxon>Burkholderiales</taxon>
        <taxon>Comamonadaceae</taxon>
        <taxon>Variovorax</taxon>
    </lineage>
</organism>
<proteinExistence type="predicted"/>